<evidence type="ECO:0000256" key="1">
    <source>
        <dbReference type="SAM" id="MobiDB-lite"/>
    </source>
</evidence>
<feature type="transmembrane region" description="Helical" evidence="2">
    <location>
        <begin position="51"/>
        <end position="71"/>
    </location>
</feature>
<evidence type="ECO:0000256" key="2">
    <source>
        <dbReference type="SAM" id="Phobius"/>
    </source>
</evidence>
<dbReference type="AlphaFoldDB" id="A0A3N2Q5Z5"/>
<proteinExistence type="predicted"/>
<keyword evidence="2" id="KW-0472">Membrane</keyword>
<dbReference type="OrthoDB" id="10358647at2759"/>
<evidence type="ECO:0000313" key="3">
    <source>
        <dbReference type="EMBL" id="ROT42126.1"/>
    </source>
</evidence>
<dbReference type="RefSeq" id="XP_028469932.1">
    <property type="nucleotide sequence ID" value="XM_028610129.1"/>
</dbReference>
<keyword evidence="4" id="KW-1185">Reference proteome</keyword>
<name>A0A3N2Q5Z5_SODAK</name>
<dbReference type="EMBL" id="ML119051">
    <property type="protein sequence ID" value="ROT42126.1"/>
    <property type="molecule type" value="Genomic_DNA"/>
</dbReference>
<keyword evidence="2" id="KW-0812">Transmembrane</keyword>
<dbReference type="Proteomes" id="UP000272025">
    <property type="component" value="Unassembled WGS sequence"/>
</dbReference>
<keyword evidence="2" id="KW-1133">Transmembrane helix</keyword>
<feature type="region of interest" description="Disordered" evidence="1">
    <location>
        <begin position="95"/>
        <end position="133"/>
    </location>
</feature>
<reference evidence="3 4" key="1">
    <citation type="journal article" date="2018" name="Mol. Ecol.">
        <title>The obligate alkalophilic soda-lake fungus Sodiomyces alkalinus has shifted to a protein diet.</title>
        <authorList>
            <person name="Grum-Grzhimaylo A.A."/>
            <person name="Falkoski D.L."/>
            <person name="van den Heuvel J."/>
            <person name="Valero-Jimenez C.A."/>
            <person name="Min B."/>
            <person name="Choi I.G."/>
            <person name="Lipzen A."/>
            <person name="Daum C.G."/>
            <person name="Aanen D.K."/>
            <person name="Tsang A."/>
            <person name="Henrissat B."/>
            <person name="Bilanenko E.N."/>
            <person name="de Vries R.P."/>
            <person name="van Kan J.A.L."/>
            <person name="Grigoriev I.V."/>
            <person name="Debets A.J.M."/>
        </authorList>
    </citation>
    <scope>NUCLEOTIDE SEQUENCE [LARGE SCALE GENOMIC DNA]</scope>
    <source>
        <strain evidence="3 4">F11</strain>
    </source>
</reference>
<sequence>MADDPVQLTDDIGYPGYPYPTPTTSVSHGADLHVFRDFVFHASATQQIWRGFLIGCGLGLFVALFFCFWAPCVQYGACGALSRFLFPHRGDALDQQQREADERQRIVSELPTPENDRPRGQSYEEDPMVRDQSVQRSRFVDRQTLMLLSTGRL</sequence>
<gene>
    <name evidence="3" type="ORF">SODALDRAFT_326285</name>
</gene>
<dbReference type="GeneID" id="39578607"/>
<protein>
    <submittedName>
        <fullName evidence="3">Uncharacterized protein</fullName>
    </submittedName>
</protein>
<feature type="compositionally biased region" description="Basic and acidic residues" evidence="1">
    <location>
        <begin position="95"/>
        <end position="106"/>
    </location>
</feature>
<organism evidence="3 4">
    <name type="scientific">Sodiomyces alkalinus (strain CBS 110278 / VKM F-3762 / F11)</name>
    <name type="common">Alkaliphilic filamentous fungus</name>
    <dbReference type="NCBI Taxonomy" id="1314773"/>
    <lineage>
        <taxon>Eukaryota</taxon>
        <taxon>Fungi</taxon>
        <taxon>Dikarya</taxon>
        <taxon>Ascomycota</taxon>
        <taxon>Pezizomycotina</taxon>
        <taxon>Sordariomycetes</taxon>
        <taxon>Hypocreomycetidae</taxon>
        <taxon>Glomerellales</taxon>
        <taxon>Plectosphaerellaceae</taxon>
        <taxon>Sodiomyces</taxon>
    </lineage>
</organism>
<accession>A0A3N2Q5Z5</accession>
<evidence type="ECO:0000313" key="4">
    <source>
        <dbReference type="Proteomes" id="UP000272025"/>
    </source>
</evidence>